<gene>
    <name evidence="2" type="ORF">ACFQQH_10005</name>
</gene>
<evidence type="ECO:0000259" key="1">
    <source>
        <dbReference type="PROSITE" id="PS51186"/>
    </source>
</evidence>
<name>A0ABW2NHJ1_9BACL</name>
<dbReference type="Proteomes" id="UP001596483">
    <property type="component" value="Unassembled WGS sequence"/>
</dbReference>
<dbReference type="EMBL" id="JBHTCT010000030">
    <property type="protein sequence ID" value="MFC7365449.1"/>
    <property type="molecule type" value="Genomic_DNA"/>
</dbReference>
<evidence type="ECO:0000313" key="2">
    <source>
        <dbReference type="EMBL" id="MFC7365449.1"/>
    </source>
</evidence>
<sequence>MIKELKQTDFQKCRALLNEQGQLEAKAIVEGVNPGRIFVDDVEAPASGLIWLGNNDGFLFIGDEKNQGFNAGINHFIDNVIQPEAKKAGLTWFEGIGNHSGWNETIEKAFESRDLGSWNQKVYTLGKEEFDSGLAFPLEDGYAIKKISKTLFENGNQLISNIGFLHSKILEFWPSPESFFQTGVGYCAVTENEVVSVCFSGFVVDHVHCVDIETLKEHQGKKLAQRVAVAFVKDCLERGLLPYWDCMESNKGSVAVAENLGFRNAFDYKGYEFKLEGN</sequence>
<dbReference type="PANTHER" id="PTHR31143">
    <property type="match status" value="1"/>
</dbReference>
<evidence type="ECO:0000313" key="3">
    <source>
        <dbReference type="Proteomes" id="UP001596483"/>
    </source>
</evidence>
<dbReference type="GO" id="GO:0016746">
    <property type="term" value="F:acyltransferase activity"/>
    <property type="evidence" value="ECO:0007669"/>
    <property type="project" value="UniProtKB-KW"/>
</dbReference>
<dbReference type="InterPro" id="IPR000182">
    <property type="entry name" value="GNAT_dom"/>
</dbReference>
<reference evidence="3" key="1">
    <citation type="journal article" date="2019" name="Int. J. Syst. Evol. Microbiol.">
        <title>The Global Catalogue of Microorganisms (GCM) 10K type strain sequencing project: providing services to taxonomists for standard genome sequencing and annotation.</title>
        <authorList>
            <consortium name="The Broad Institute Genomics Platform"/>
            <consortium name="The Broad Institute Genome Sequencing Center for Infectious Disease"/>
            <person name="Wu L."/>
            <person name="Ma J."/>
        </authorList>
    </citation>
    <scope>NUCLEOTIDE SEQUENCE [LARGE SCALE GENOMIC DNA]</scope>
    <source>
        <strain evidence="3">JCM 4738</strain>
    </source>
</reference>
<keyword evidence="3" id="KW-1185">Reference proteome</keyword>
<organism evidence="2 3">
    <name type="scientific">Bhargavaea changchunensis</name>
    <dbReference type="NCBI Taxonomy" id="2134037"/>
    <lineage>
        <taxon>Bacteria</taxon>
        <taxon>Bacillati</taxon>
        <taxon>Bacillota</taxon>
        <taxon>Bacilli</taxon>
        <taxon>Bacillales</taxon>
        <taxon>Caryophanaceae</taxon>
        <taxon>Bhargavaea</taxon>
    </lineage>
</organism>
<keyword evidence="2" id="KW-0808">Transferase</keyword>
<dbReference type="Gene3D" id="3.40.630.30">
    <property type="match status" value="1"/>
</dbReference>
<dbReference type="RefSeq" id="WP_157297060.1">
    <property type="nucleotide sequence ID" value="NZ_JBHTCT010000030.1"/>
</dbReference>
<dbReference type="EC" id="2.3.1.-" evidence="2"/>
<comment type="caution">
    <text evidence="2">The sequence shown here is derived from an EMBL/GenBank/DDBJ whole genome shotgun (WGS) entry which is preliminary data.</text>
</comment>
<dbReference type="Pfam" id="PF12746">
    <property type="entry name" value="GNAT_acetyltran"/>
    <property type="match status" value="1"/>
</dbReference>
<dbReference type="InterPro" id="IPR016181">
    <property type="entry name" value="Acyl_CoA_acyltransferase"/>
</dbReference>
<dbReference type="PROSITE" id="PS51186">
    <property type="entry name" value="GNAT"/>
    <property type="match status" value="1"/>
</dbReference>
<protein>
    <submittedName>
        <fullName evidence="2">GNAT family N-acetyltransferase</fullName>
        <ecNumber evidence="2">2.3.1.-</ecNumber>
    </submittedName>
</protein>
<dbReference type="InterPro" id="IPR027365">
    <property type="entry name" value="GNAT_acetyltra_YdfB-like"/>
</dbReference>
<proteinExistence type="predicted"/>
<dbReference type="PANTHER" id="PTHR31143:SF2">
    <property type="entry name" value="FR47-LIKE DOMAIN-CONTAINING PROTEIN-RELATED"/>
    <property type="match status" value="1"/>
</dbReference>
<keyword evidence="2" id="KW-0012">Acyltransferase</keyword>
<accession>A0ABW2NHJ1</accession>
<feature type="domain" description="N-acetyltransferase" evidence="1">
    <location>
        <begin position="142"/>
        <end position="278"/>
    </location>
</feature>
<dbReference type="SUPFAM" id="SSF55729">
    <property type="entry name" value="Acyl-CoA N-acyltransferases (Nat)"/>
    <property type="match status" value="1"/>
</dbReference>